<accession>A0A9X3LE86</accession>
<dbReference type="RefSeq" id="WP_090569933.1">
    <property type="nucleotide sequence ID" value="NZ_CP189791.1"/>
</dbReference>
<comment type="caution">
    <text evidence="1">The sequence shown here is derived from an EMBL/GenBank/DDBJ whole genome shotgun (WGS) entry which is preliminary data.</text>
</comment>
<evidence type="ECO:0000313" key="2">
    <source>
        <dbReference type="Proteomes" id="UP001152172"/>
    </source>
</evidence>
<dbReference type="Proteomes" id="UP001152172">
    <property type="component" value="Unassembled WGS sequence"/>
</dbReference>
<protein>
    <submittedName>
        <fullName evidence="1">Uncharacterized protein</fullName>
    </submittedName>
</protein>
<organism evidence="1 2">
    <name type="scientific">Psychrobacillus psychrodurans</name>
    <dbReference type="NCBI Taxonomy" id="126157"/>
    <lineage>
        <taxon>Bacteria</taxon>
        <taxon>Bacillati</taxon>
        <taxon>Bacillota</taxon>
        <taxon>Bacilli</taxon>
        <taxon>Bacillales</taxon>
        <taxon>Bacillaceae</taxon>
        <taxon>Psychrobacillus</taxon>
    </lineage>
</organism>
<name>A0A9X3LE86_9BACI</name>
<sequence length="93" mass="10641">MNPPLDPIEPENEETTNLAAKVGFLGTVIVTIGYIIETIGEGIALSELAQEEKNIEQKKQVNQQQLSDIQSKLDYLIKEIDTMKKKDDHFRRW</sequence>
<reference evidence="1" key="1">
    <citation type="submission" date="2022-05" db="EMBL/GenBank/DDBJ databases">
        <authorList>
            <person name="Colautti A."/>
            <person name="Iacumin L."/>
        </authorList>
    </citation>
    <scope>NUCLEOTIDE SEQUENCE</scope>
    <source>
        <strain evidence="1">DSM 30747</strain>
    </source>
</reference>
<evidence type="ECO:0000313" key="1">
    <source>
        <dbReference type="EMBL" id="MCZ8534684.1"/>
    </source>
</evidence>
<dbReference type="AlphaFoldDB" id="A0A9X3LE86"/>
<gene>
    <name evidence="1" type="ORF">M9R61_15380</name>
</gene>
<dbReference type="EMBL" id="JAMKBI010000012">
    <property type="protein sequence ID" value="MCZ8534684.1"/>
    <property type="molecule type" value="Genomic_DNA"/>
</dbReference>
<proteinExistence type="predicted"/>
<keyword evidence="2" id="KW-1185">Reference proteome</keyword>
<dbReference type="OrthoDB" id="2970036at2"/>